<gene>
    <name evidence="14" type="primary">ZNF628_1</name>
    <name evidence="14" type="ORF">FJT64_005280</name>
</gene>
<evidence type="ECO:0000256" key="10">
    <source>
        <dbReference type="ARBA" id="ARBA00023242"/>
    </source>
</evidence>
<dbReference type="Pfam" id="PF12874">
    <property type="entry name" value="zf-met"/>
    <property type="match status" value="1"/>
</dbReference>
<organism evidence="14 15">
    <name type="scientific">Amphibalanus amphitrite</name>
    <name type="common">Striped barnacle</name>
    <name type="synonym">Balanus amphitrite</name>
    <dbReference type="NCBI Taxonomy" id="1232801"/>
    <lineage>
        <taxon>Eukaryota</taxon>
        <taxon>Metazoa</taxon>
        <taxon>Ecdysozoa</taxon>
        <taxon>Arthropoda</taxon>
        <taxon>Crustacea</taxon>
        <taxon>Multicrustacea</taxon>
        <taxon>Cirripedia</taxon>
        <taxon>Thoracica</taxon>
        <taxon>Thoracicalcarea</taxon>
        <taxon>Balanomorpha</taxon>
        <taxon>Balanoidea</taxon>
        <taxon>Balanidae</taxon>
        <taxon>Amphibalaninae</taxon>
        <taxon>Amphibalanus</taxon>
    </lineage>
</organism>
<feature type="region of interest" description="Disordered" evidence="12">
    <location>
        <begin position="180"/>
        <end position="306"/>
    </location>
</feature>
<protein>
    <submittedName>
        <fullName evidence="14">Zinc finger protein 628</fullName>
    </submittedName>
</protein>
<keyword evidence="6" id="KW-0862">Zinc</keyword>
<dbReference type="GO" id="GO:0003677">
    <property type="term" value="F:DNA binding"/>
    <property type="evidence" value="ECO:0007669"/>
    <property type="project" value="UniProtKB-KW"/>
</dbReference>
<evidence type="ECO:0000256" key="7">
    <source>
        <dbReference type="ARBA" id="ARBA00023015"/>
    </source>
</evidence>
<evidence type="ECO:0000256" key="1">
    <source>
        <dbReference type="ARBA" id="ARBA00004123"/>
    </source>
</evidence>
<feature type="compositionally biased region" description="Low complexity" evidence="12">
    <location>
        <begin position="456"/>
        <end position="483"/>
    </location>
</feature>
<dbReference type="Proteomes" id="UP000440578">
    <property type="component" value="Unassembled WGS sequence"/>
</dbReference>
<evidence type="ECO:0000313" key="14">
    <source>
        <dbReference type="EMBL" id="KAF0297271.1"/>
    </source>
</evidence>
<dbReference type="SUPFAM" id="SSF57667">
    <property type="entry name" value="beta-beta-alpha zinc fingers"/>
    <property type="match status" value="2"/>
</dbReference>
<feature type="compositionally biased region" description="Low complexity" evidence="12">
    <location>
        <begin position="490"/>
        <end position="528"/>
    </location>
</feature>
<dbReference type="SMART" id="SM00355">
    <property type="entry name" value="ZnF_C2H2"/>
    <property type="match status" value="5"/>
</dbReference>
<evidence type="ECO:0000313" key="15">
    <source>
        <dbReference type="Proteomes" id="UP000440578"/>
    </source>
</evidence>
<keyword evidence="9" id="KW-0804">Transcription</keyword>
<dbReference type="PANTHER" id="PTHR24394:SF29">
    <property type="entry name" value="MYONEURIN"/>
    <property type="match status" value="1"/>
</dbReference>
<keyword evidence="5 11" id="KW-0863">Zinc-finger</keyword>
<evidence type="ECO:0000256" key="2">
    <source>
        <dbReference type="ARBA" id="ARBA00006991"/>
    </source>
</evidence>
<evidence type="ECO:0000256" key="5">
    <source>
        <dbReference type="ARBA" id="ARBA00022771"/>
    </source>
</evidence>
<keyword evidence="15" id="KW-1185">Reference proteome</keyword>
<evidence type="ECO:0000256" key="11">
    <source>
        <dbReference type="PROSITE-ProRule" id="PRU00042"/>
    </source>
</evidence>
<evidence type="ECO:0000256" key="6">
    <source>
        <dbReference type="ARBA" id="ARBA00022833"/>
    </source>
</evidence>
<evidence type="ECO:0000256" key="3">
    <source>
        <dbReference type="ARBA" id="ARBA00022723"/>
    </source>
</evidence>
<feature type="domain" description="C2H2-type" evidence="13">
    <location>
        <begin position="13"/>
        <end position="35"/>
    </location>
</feature>
<dbReference type="OrthoDB" id="7485326at2759"/>
<feature type="region of interest" description="Disordered" evidence="12">
    <location>
        <begin position="335"/>
        <end position="576"/>
    </location>
</feature>
<feature type="compositionally biased region" description="Low complexity" evidence="12">
    <location>
        <begin position="229"/>
        <end position="257"/>
    </location>
</feature>
<evidence type="ECO:0000256" key="8">
    <source>
        <dbReference type="ARBA" id="ARBA00023125"/>
    </source>
</evidence>
<dbReference type="PROSITE" id="PS00028">
    <property type="entry name" value="ZINC_FINGER_C2H2_1"/>
    <property type="match status" value="3"/>
</dbReference>
<dbReference type="InterPro" id="IPR013087">
    <property type="entry name" value="Znf_C2H2_type"/>
</dbReference>
<feature type="compositionally biased region" description="Low complexity" evidence="12">
    <location>
        <begin position="180"/>
        <end position="200"/>
    </location>
</feature>
<feature type="domain" description="C2H2-type" evidence="13">
    <location>
        <begin position="579"/>
        <end position="612"/>
    </location>
</feature>
<dbReference type="EMBL" id="VIIS01001502">
    <property type="protein sequence ID" value="KAF0297271.1"/>
    <property type="molecule type" value="Genomic_DNA"/>
</dbReference>
<dbReference type="PROSITE" id="PS50157">
    <property type="entry name" value="ZINC_FINGER_C2H2_2"/>
    <property type="match status" value="5"/>
</dbReference>
<name>A0A6A4W5U4_AMPAM</name>
<feature type="domain" description="C2H2-type" evidence="13">
    <location>
        <begin position="311"/>
        <end position="340"/>
    </location>
</feature>
<dbReference type="GO" id="GO:0008270">
    <property type="term" value="F:zinc ion binding"/>
    <property type="evidence" value="ECO:0007669"/>
    <property type="project" value="UniProtKB-KW"/>
</dbReference>
<keyword evidence="4" id="KW-0677">Repeat</keyword>
<dbReference type="AlphaFoldDB" id="A0A6A4W5U4"/>
<feature type="compositionally biased region" description="Pro residues" evidence="12">
    <location>
        <begin position="362"/>
        <end position="380"/>
    </location>
</feature>
<feature type="domain" description="C2H2-type" evidence="13">
    <location>
        <begin position="639"/>
        <end position="666"/>
    </location>
</feature>
<evidence type="ECO:0000256" key="9">
    <source>
        <dbReference type="ARBA" id="ARBA00023163"/>
    </source>
</evidence>
<feature type="compositionally biased region" description="Low complexity" evidence="12">
    <location>
        <begin position="107"/>
        <end position="118"/>
    </location>
</feature>
<feature type="compositionally biased region" description="Low complexity" evidence="12">
    <location>
        <begin position="562"/>
        <end position="576"/>
    </location>
</feature>
<dbReference type="InterPro" id="IPR036236">
    <property type="entry name" value="Znf_C2H2_sf"/>
</dbReference>
<dbReference type="GO" id="GO:0005634">
    <property type="term" value="C:nucleus"/>
    <property type="evidence" value="ECO:0007669"/>
    <property type="project" value="UniProtKB-SubCell"/>
</dbReference>
<feature type="compositionally biased region" description="Acidic residues" evidence="12">
    <location>
        <begin position="552"/>
        <end position="561"/>
    </location>
</feature>
<accession>A0A6A4W5U4</accession>
<comment type="subcellular location">
    <subcellularLocation>
        <location evidence="1">Nucleus</location>
    </subcellularLocation>
</comment>
<feature type="domain" description="C2H2-type" evidence="13">
    <location>
        <begin position="667"/>
        <end position="694"/>
    </location>
</feature>
<keyword evidence="7" id="KW-0805">Transcription regulation</keyword>
<comment type="caution">
    <text evidence="14">The sequence shown here is derived from an EMBL/GenBank/DDBJ whole genome shotgun (WGS) entry which is preliminary data.</text>
</comment>
<feature type="region of interest" description="Disordered" evidence="12">
    <location>
        <begin position="684"/>
        <end position="720"/>
    </location>
</feature>
<evidence type="ECO:0000259" key="13">
    <source>
        <dbReference type="PROSITE" id="PS50157"/>
    </source>
</evidence>
<dbReference type="Pfam" id="PF00096">
    <property type="entry name" value="zf-C2H2"/>
    <property type="match status" value="2"/>
</dbReference>
<keyword evidence="10" id="KW-0539">Nucleus</keyword>
<feature type="compositionally biased region" description="Pro residues" evidence="12">
    <location>
        <begin position="433"/>
        <end position="447"/>
    </location>
</feature>
<feature type="compositionally biased region" description="Pro residues" evidence="12">
    <location>
        <begin position="390"/>
        <end position="406"/>
    </location>
</feature>
<dbReference type="Gene3D" id="3.30.160.60">
    <property type="entry name" value="Classic Zinc Finger"/>
    <property type="match status" value="3"/>
</dbReference>
<feature type="compositionally biased region" description="Low complexity" evidence="12">
    <location>
        <begin position="39"/>
        <end position="58"/>
    </location>
</feature>
<proteinExistence type="inferred from homology"/>
<reference evidence="14 15" key="1">
    <citation type="submission" date="2019-07" db="EMBL/GenBank/DDBJ databases">
        <title>Draft genome assembly of a fouling barnacle, Amphibalanus amphitrite (Darwin, 1854): The first reference genome for Thecostraca.</title>
        <authorList>
            <person name="Kim W."/>
        </authorList>
    </citation>
    <scope>NUCLEOTIDE SEQUENCE [LARGE SCALE GENOMIC DNA]</scope>
    <source>
        <strain evidence="14">SNU_AA5</strain>
        <tissue evidence="14">Soma without cirri and trophi</tissue>
    </source>
</reference>
<comment type="similarity">
    <text evidence="2">Belongs to the krueppel C2H2-type zinc-finger protein family.</text>
</comment>
<dbReference type="FunFam" id="3.30.160.60:FF:001156">
    <property type="entry name" value="Zinc finger protein 407"/>
    <property type="match status" value="1"/>
</dbReference>
<sequence>MNGPSGDTSDRQFVCKLCGSNFNNETSKELHEKYHHKAAAAAAVSGSPGPASEPAAPERQPFPTEGGRPEWEPAPADSKNGHMARGEEHYYPQYWEQPGGPPPGPGPQHEQGPPETGGWSEGHFPPTPDSSGYGGHSSKSPNDDTSGAEILDLDSNRVHFYTPAAGGGWPPFYGGPPGLTGHPGLPPHLGHLHGHPGMPGHLPPSYGPGGPAPGQFNSTPPPPMIPPYHQQQQQLQQQQQQQQHAHQQLQQHQQQQQGPQPGYGSPGLQVAMPPPNMFPGYGGPPSGPDSPGSDKTLGSGQPQQCKRPKTYLCEVCDKKFTSMGHLKRHFNTIVHRQTKEGKKSSPSVKSKSRSRAAFGDSAPPPPPAPVPPLVTMPSGPPEGMRMYGLPFPPASGPPPPQYPMTPPLQEGGGGAPGELGRRPTEPLGSPTPIVAPPPQPLGYPPAAPEYQVSVSAAPNPAPAGFLGAFSSAASYGGFGSYSAQQPVYSQAGLPLPSPQQQQSMAQQQQSMAQHHHQQLPGFGHHQQPQQPPPQQQQQPGQSPCQPQQQQEGGEENGEQSEDAPSPGSASGSVQSSEDSECTEEPYICCNKRFSSLQYYKLHRESQHSGERQTKCAQCCRRHRPEVSCAEYDRTHRRRHQCSICDKEFTHFSDLKRHRYTHQAEKPFICHVCGKGFIRKDQMEKHMPTHEGAPQPAASPHQQWSSHGAPPPAAYSGVANGSNMNGNMNGSMNGGLNGAVNGNGHLMQPSF</sequence>
<feature type="region of interest" description="Disordered" evidence="12">
    <location>
        <begin position="31"/>
        <end position="151"/>
    </location>
</feature>
<keyword evidence="8" id="KW-0238">DNA-binding</keyword>
<keyword evidence="3" id="KW-0479">Metal-binding</keyword>
<evidence type="ECO:0000256" key="12">
    <source>
        <dbReference type="SAM" id="MobiDB-lite"/>
    </source>
</evidence>
<evidence type="ECO:0000256" key="4">
    <source>
        <dbReference type="ARBA" id="ARBA00022737"/>
    </source>
</evidence>
<feature type="compositionally biased region" description="Low complexity" evidence="12">
    <location>
        <begin position="535"/>
        <end position="551"/>
    </location>
</feature>
<dbReference type="PANTHER" id="PTHR24394">
    <property type="entry name" value="ZINC FINGER PROTEIN"/>
    <property type="match status" value="1"/>
</dbReference>